<feature type="compositionally biased region" description="Basic and acidic residues" evidence="1">
    <location>
        <begin position="605"/>
        <end position="618"/>
    </location>
</feature>
<proteinExistence type="predicted"/>
<feature type="domain" description="WRKY19-like zinc finger" evidence="2">
    <location>
        <begin position="311"/>
        <end position="335"/>
    </location>
</feature>
<dbReference type="PANTHER" id="PTHR31827">
    <property type="entry name" value="EMB|CAB89363.1"/>
    <property type="match status" value="1"/>
</dbReference>
<dbReference type="AlphaFoldDB" id="A0A8T2R5Z7"/>
<keyword evidence="4" id="KW-1185">Reference proteome</keyword>
<dbReference type="InterPro" id="IPR056866">
    <property type="entry name" value="Znf_WRKY19"/>
</dbReference>
<name>A0A8T2R5Z7_CERRI</name>
<accession>A0A8T2R5Z7</accession>
<protein>
    <recommendedName>
        <fullName evidence="2">WRKY19-like zinc finger domain-containing protein</fullName>
    </recommendedName>
</protein>
<dbReference type="OrthoDB" id="77038at2759"/>
<dbReference type="Pfam" id="PF24906">
    <property type="entry name" value="Zf_WRKY19"/>
    <property type="match status" value="4"/>
</dbReference>
<evidence type="ECO:0000313" key="4">
    <source>
        <dbReference type="Proteomes" id="UP000825935"/>
    </source>
</evidence>
<evidence type="ECO:0000259" key="2">
    <source>
        <dbReference type="Pfam" id="PF24906"/>
    </source>
</evidence>
<feature type="domain" description="WRKY19-like zinc finger" evidence="2">
    <location>
        <begin position="262"/>
        <end position="285"/>
    </location>
</feature>
<evidence type="ECO:0000256" key="1">
    <source>
        <dbReference type="SAM" id="MobiDB-lite"/>
    </source>
</evidence>
<feature type="domain" description="WRKY19-like zinc finger" evidence="2">
    <location>
        <begin position="489"/>
        <end position="513"/>
    </location>
</feature>
<feature type="region of interest" description="Disordered" evidence="1">
    <location>
        <begin position="597"/>
        <end position="620"/>
    </location>
</feature>
<dbReference type="Proteomes" id="UP000825935">
    <property type="component" value="Chromosome 29"/>
</dbReference>
<comment type="caution">
    <text evidence="3">The sequence shown here is derived from an EMBL/GenBank/DDBJ whole genome shotgun (WGS) entry which is preliminary data.</text>
</comment>
<sequence>MDPREDASKGMKRLRLNSGEVLDCVSVWDQPSSVLEDECELCLAIGGSEGKPSFINSSAEVGVGHCLRIIKQSSASTIGNSSPISPLSCTYDVAALNLTMTLSNTNYAKSWNMTDSLCSGESEQNFLLDADVGLGLTLDPKSSDANSVATLVSASFICHTNSSDADSVKAYEHTNLVCDSNVDMPVIDEGSTSNGRYLFPFLKTCQESSNPCSIVQQLESRYSASQGNAVNSEISFSFTAQIGTASASAMSSGIGTRARGLRLCRFVGCTKRARGASGLCIAHGGGRRCHRPGCKKGAEGSTIFCKAHGGGRRCEHLGCTKSAEGKTGHCIAHGGGSRCLAEGCLKAARGSTRFCIKHGGGKRCQRESCNRSAEGYPAFCIAHGGGKRCQHPDCKRGAQGSTRYCKGHGGGKRCAAEGCKKGAEGSSSFCKGHGGGKRCMFNGGGICPKSVHGGTLYCVTHGGGKRCAVECCKRSARGKSDYCVKHCGGKRCKFDECGKSAQGSTDFCKAHGGVKRCMWGQGSFLRHGNDITGLEELFEGVCGKTVRGRLGLCSEHTALMQDHRVHGICAFGGYFKTDYRARQNVFPNCSDSEHLSQVEGSRTVEATEDHKQNSDGKEVPMQGSVWLKNSTPFFLLSPSITPYSGVESNQTYCTNVSENFAMPVLSSQSYREIHSSRSLQSHNSTHTLQTSSPQWSIIDERDAHGQGVFSSLDKDNDTVINMSSLSLPEERVHGGNIMALLSRERLQANVHFY</sequence>
<dbReference type="EMBL" id="CM035434">
    <property type="protein sequence ID" value="KAH7291367.1"/>
    <property type="molecule type" value="Genomic_DNA"/>
</dbReference>
<gene>
    <name evidence="3" type="ORF">KP509_29G014200</name>
</gene>
<evidence type="ECO:0000313" key="3">
    <source>
        <dbReference type="EMBL" id="KAH7291367.1"/>
    </source>
</evidence>
<organism evidence="3 4">
    <name type="scientific">Ceratopteris richardii</name>
    <name type="common">Triangle waterfern</name>
    <dbReference type="NCBI Taxonomy" id="49495"/>
    <lineage>
        <taxon>Eukaryota</taxon>
        <taxon>Viridiplantae</taxon>
        <taxon>Streptophyta</taxon>
        <taxon>Embryophyta</taxon>
        <taxon>Tracheophyta</taxon>
        <taxon>Polypodiopsida</taxon>
        <taxon>Polypodiidae</taxon>
        <taxon>Polypodiales</taxon>
        <taxon>Pteridineae</taxon>
        <taxon>Pteridaceae</taxon>
        <taxon>Parkerioideae</taxon>
        <taxon>Ceratopteris</taxon>
    </lineage>
</organism>
<feature type="domain" description="WRKY19-like zinc finger" evidence="2">
    <location>
        <begin position="361"/>
        <end position="385"/>
    </location>
</feature>
<dbReference type="PANTHER" id="PTHR31827:SF40">
    <property type="entry name" value="F22C12.10"/>
    <property type="match status" value="1"/>
</dbReference>
<reference evidence="3" key="1">
    <citation type="submission" date="2021-08" db="EMBL/GenBank/DDBJ databases">
        <title>WGS assembly of Ceratopteris richardii.</title>
        <authorList>
            <person name="Marchant D.B."/>
            <person name="Chen G."/>
            <person name="Jenkins J."/>
            <person name="Shu S."/>
            <person name="Leebens-Mack J."/>
            <person name="Grimwood J."/>
            <person name="Schmutz J."/>
            <person name="Soltis P."/>
            <person name="Soltis D."/>
            <person name="Chen Z.-H."/>
        </authorList>
    </citation>
    <scope>NUCLEOTIDE SEQUENCE</scope>
    <source>
        <strain evidence="3">Whitten #5841</strain>
        <tissue evidence="3">Leaf</tissue>
    </source>
</reference>